<reference evidence="2" key="1">
    <citation type="submission" date="2022-12" db="EMBL/GenBank/DDBJ databases">
        <title>Paracoccus onchidii sp. nov., isolated from a marine invertebrate from the South China Sea.</title>
        <authorList>
            <person name="Xu S."/>
            <person name="Liu Z."/>
            <person name="Xu Y."/>
        </authorList>
    </citation>
    <scope>NUCLEOTIDE SEQUENCE</scope>
    <source>
        <strain evidence="2">Z330</strain>
    </source>
</reference>
<organism evidence="2 3">
    <name type="scientific">Paracoccus onchidii</name>
    <dbReference type="NCBI Taxonomy" id="3017813"/>
    <lineage>
        <taxon>Bacteria</taxon>
        <taxon>Pseudomonadati</taxon>
        <taxon>Pseudomonadota</taxon>
        <taxon>Alphaproteobacteria</taxon>
        <taxon>Rhodobacterales</taxon>
        <taxon>Paracoccaceae</taxon>
        <taxon>Paracoccus</taxon>
    </lineage>
</organism>
<keyword evidence="1" id="KW-0812">Transmembrane</keyword>
<feature type="transmembrane region" description="Helical" evidence="1">
    <location>
        <begin position="137"/>
        <end position="158"/>
    </location>
</feature>
<protein>
    <submittedName>
        <fullName evidence="2">Rod shape-determining protein MreD</fullName>
    </submittedName>
</protein>
<accession>A0ABT4ZB57</accession>
<sequence length="178" mass="19788">MIEGPGKEALIGSAVFALCIGLLLFLRLLPLSSGLVGWPGPDIAVCLVFAWVLRRPDQIAAPMIVVMFLVEDILLLRPLGLWTVLVLVGTEAARLREPRWREQAFMIEWMRVGILIGAMMLANRLVLLLFLMPVPALGQVILQFLATLAAYPVVVFVARWTIGLRRISASDAEMMRNR</sequence>
<keyword evidence="1" id="KW-0472">Membrane</keyword>
<gene>
    <name evidence="2" type="ORF">PAF17_03130</name>
</gene>
<feature type="transmembrane region" description="Helical" evidence="1">
    <location>
        <begin position="12"/>
        <end position="29"/>
    </location>
</feature>
<feature type="transmembrane region" description="Helical" evidence="1">
    <location>
        <begin position="109"/>
        <end position="131"/>
    </location>
</feature>
<name>A0ABT4ZB57_9RHOB</name>
<comment type="caution">
    <text evidence="2">The sequence shown here is derived from an EMBL/GenBank/DDBJ whole genome shotgun (WGS) entry which is preliminary data.</text>
</comment>
<dbReference type="EMBL" id="JAQBIE010000003">
    <property type="protein sequence ID" value="MDB6176495.1"/>
    <property type="molecule type" value="Genomic_DNA"/>
</dbReference>
<evidence type="ECO:0000256" key="1">
    <source>
        <dbReference type="SAM" id="Phobius"/>
    </source>
</evidence>
<proteinExistence type="predicted"/>
<keyword evidence="1" id="KW-1133">Transmembrane helix</keyword>
<dbReference type="RefSeq" id="WP_271887626.1">
    <property type="nucleotide sequence ID" value="NZ_JAQBIE010000003.1"/>
</dbReference>
<keyword evidence="3" id="KW-1185">Reference proteome</keyword>
<evidence type="ECO:0000313" key="3">
    <source>
        <dbReference type="Proteomes" id="UP001165641"/>
    </source>
</evidence>
<evidence type="ECO:0000313" key="2">
    <source>
        <dbReference type="EMBL" id="MDB6176495.1"/>
    </source>
</evidence>
<feature type="transmembrane region" description="Helical" evidence="1">
    <location>
        <begin position="59"/>
        <end position="88"/>
    </location>
</feature>
<dbReference type="Proteomes" id="UP001165641">
    <property type="component" value="Unassembled WGS sequence"/>
</dbReference>
<feature type="transmembrane region" description="Helical" evidence="1">
    <location>
        <begin position="36"/>
        <end position="53"/>
    </location>
</feature>